<organism evidence="4 5">
    <name type="scientific">Kitasatospora indigofera</name>
    <dbReference type="NCBI Taxonomy" id="67307"/>
    <lineage>
        <taxon>Bacteria</taxon>
        <taxon>Bacillati</taxon>
        <taxon>Actinomycetota</taxon>
        <taxon>Actinomycetes</taxon>
        <taxon>Kitasatosporales</taxon>
        <taxon>Streptomycetaceae</taxon>
        <taxon>Kitasatospora</taxon>
    </lineage>
</organism>
<reference evidence="4" key="2">
    <citation type="submission" date="2020-09" db="EMBL/GenBank/DDBJ databases">
        <authorList>
            <person name="Sun Q."/>
            <person name="Ohkuma M."/>
        </authorList>
    </citation>
    <scope>NUCLEOTIDE SEQUENCE</scope>
    <source>
        <strain evidence="4">JCM 4646</strain>
    </source>
</reference>
<keyword evidence="5" id="KW-1185">Reference proteome</keyword>
<feature type="compositionally biased region" description="Gly residues" evidence="1">
    <location>
        <begin position="96"/>
        <end position="115"/>
    </location>
</feature>
<keyword evidence="2" id="KW-0472">Membrane</keyword>
<sequence length="369" mass="35866">MSNSTPPGWYPVPGTGPDGAATHERWWDGNAWSSDVRPAAGGPPAAGQIADAPTQAWQGPAPAAPQPAPGYGAPAAPPAYGAAQPGQGYGYPPQPGGGYPPGYPGGGAQPGGPGLPGYPPGAGYPGPAAPRRTGNGLVIGVVVAVLVAGGIAAGVALNSGDDPKPRPTPTLALPTLPDGPSESPATSPSRRPSPSASPRSTAPVAVTGTVPDAQHAITVPVLTGWVAGTPGSTATVSLTSGPYTCPGGGDCVRGQFSIKTDPVQGSTARAAAEAAIPAYAQAIFSGLSSHTDAGSSATTVAGVAGYAVRWHVRTSDGTTGYVLLAAVPAEGGGFVVLNGGVDEDPKAPDPSALDQILKGIKQDGTGSGV</sequence>
<dbReference type="RefSeq" id="WP_190214904.1">
    <property type="nucleotide sequence ID" value="NZ_BNBO01000063.1"/>
</dbReference>
<evidence type="ECO:0000313" key="4">
    <source>
        <dbReference type="EMBL" id="GHH83163.1"/>
    </source>
</evidence>
<dbReference type="Pfam" id="PF10708">
    <property type="entry name" value="DUF2510"/>
    <property type="match status" value="1"/>
</dbReference>
<dbReference type="EMBL" id="BNBO01000063">
    <property type="protein sequence ID" value="GHH83163.1"/>
    <property type="molecule type" value="Genomic_DNA"/>
</dbReference>
<gene>
    <name evidence="4" type="ORF">GCM10018781_69620</name>
</gene>
<dbReference type="GeneID" id="95357221"/>
<feature type="region of interest" description="Disordered" evidence="1">
    <location>
        <begin position="155"/>
        <end position="204"/>
    </location>
</feature>
<proteinExistence type="predicted"/>
<evidence type="ECO:0000256" key="2">
    <source>
        <dbReference type="SAM" id="Phobius"/>
    </source>
</evidence>
<evidence type="ECO:0000256" key="1">
    <source>
        <dbReference type="SAM" id="MobiDB-lite"/>
    </source>
</evidence>
<feature type="region of interest" description="Disordered" evidence="1">
    <location>
        <begin position="1"/>
        <end position="127"/>
    </location>
</feature>
<evidence type="ECO:0000259" key="3">
    <source>
        <dbReference type="Pfam" id="PF10708"/>
    </source>
</evidence>
<reference evidence="4" key="1">
    <citation type="journal article" date="2014" name="Int. J. Syst. Evol. Microbiol.">
        <title>Complete genome sequence of Corynebacterium casei LMG S-19264T (=DSM 44701T), isolated from a smear-ripened cheese.</title>
        <authorList>
            <consortium name="US DOE Joint Genome Institute (JGI-PGF)"/>
            <person name="Walter F."/>
            <person name="Albersmeier A."/>
            <person name="Kalinowski J."/>
            <person name="Ruckert C."/>
        </authorList>
    </citation>
    <scope>NUCLEOTIDE SEQUENCE</scope>
    <source>
        <strain evidence="4">JCM 4646</strain>
    </source>
</reference>
<feature type="compositionally biased region" description="Low complexity" evidence="1">
    <location>
        <begin position="169"/>
        <end position="203"/>
    </location>
</feature>
<feature type="transmembrane region" description="Helical" evidence="2">
    <location>
        <begin position="137"/>
        <end position="157"/>
    </location>
</feature>
<dbReference type="InterPro" id="IPR018929">
    <property type="entry name" value="DUF2510"/>
</dbReference>
<dbReference type="Proteomes" id="UP000617734">
    <property type="component" value="Unassembled WGS sequence"/>
</dbReference>
<keyword evidence="2" id="KW-1133">Transmembrane helix</keyword>
<protein>
    <recommendedName>
        <fullName evidence="3">DUF2510 domain-containing protein</fullName>
    </recommendedName>
</protein>
<feature type="domain" description="DUF2510" evidence="3">
    <location>
        <begin position="7"/>
        <end position="45"/>
    </location>
</feature>
<comment type="caution">
    <text evidence="4">The sequence shown here is derived from an EMBL/GenBank/DDBJ whole genome shotgun (WGS) entry which is preliminary data.</text>
</comment>
<dbReference type="AlphaFoldDB" id="A0A919GF87"/>
<keyword evidence="2" id="KW-0812">Transmembrane</keyword>
<feature type="compositionally biased region" description="Low complexity" evidence="1">
    <location>
        <begin position="69"/>
        <end position="86"/>
    </location>
</feature>
<name>A0A919GF87_9ACTN</name>
<feature type="compositionally biased region" description="Low complexity" evidence="1">
    <location>
        <begin position="38"/>
        <end position="47"/>
    </location>
</feature>
<evidence type="ECO:0000313" key="5">
    <source>
        <dbReference type="Proteomes" id="UP000617734"/>
    </source>
</evidence>
<accession>A0A919GF87</accession>